<protein>
    <recommendedName>
        <fullName evidence="4">ABC transporter permease</fullName>
    </recommendedName>
</protein>
<feature type="transmembrane region" description="Helical" evidence="1">
    <location>
        <begin position="12"/>
        <end position="39"/>
    </location>
</feature>
<dbReference type="RefSeq" id="WP_188755532.1">
    <property type="nucleotide sequence ID" value="NZ_BMJY01000004.1"/>
</dbReference>
<keyword evidence="1" id="KW-0812">Transmembrane</keyword>
<evidence type="ECO:0000313" key="3">
    <source>
        <dbReference type="Proteomes" id="UP000657592"/>
    </source>
</evidence>
<dbReference type="Proteomes" id="UP000657592">
    <property type="component" value="Unassembled WGS sequence"/>
</dbReference>
<feature type="transmembrane region" description="Helical" evidence="1">
    <location>
        <begin position="219"/>
        <end position="243"/>
    </location>
</feature>
<dbReference type="Pfam" id="PF12730">
    <property type="entry name" value="ABC2_membrane_4"/>
    <property type="match status" value="1"/>
</dbReference>
<name>A0A917MLZ1_9MICO</name>
<organism evidence="2 3">
    <name type="scientific">Microbacterium album</name>
    <dbReference type="NCBI Taxonomy" id="2053191"/>
    <lineage>
        <taxon>Bacteria</taxon>
        <taxon>Bacillati</taxon>
        <taxon>Actinomycetota</taxon>
        <taxon>Actinomycetes</taxon>
        <taxon>Micrococcales</taxon>
        <taxon>Microbacteriaceae</taxon>
        <taxon>Microbacterium</taxon>
    </lineage>
</organism>
<keyword evidence="3" id="KW-1185">Reference proteome</keyword>
<keyword evidence="1" id="KW-1133">Transmembrane helix</keyword>
<proteinExistence type="predicted"/>
<comment type="caution">
    <text evidence="2">The sequence shown here is derived from an EMBL/GenBank/DDBJ whole genome shotgun (WGS) entry which is preliminary data.</text>
</comment>
<feature type="transmembrane region" description="Helical" evidence="1">
    <location>
        <begin position="107"/>
        <end position="131"/>
    </location>
</feature>
<evidence type="ECO:0000313" key="2">
    <source>
        <dbReference type="EMBL" id="GGH41283.1"/>
    </source>
</evidence>
<feature type="transmembrane region" description="Helical" evidence="1">
    <location>
        <begin position="151"/>
        <end position="171"/>
    </location>
</feature>
<gene>
    <name evidence="2" type="ORF">GCM10010921_13750</name>
</gene>
<evidence type="ECO:0000256" key="1">
    <source>
        <dbReference type="SAM" id="Phobius"/>
    </source>
</evidence>
<dbReference type="AlphaFoldDB" id="A0A917MLZ1"/>
<reference evidence="2" key="1">
    <citation type="journal article" date="2014" name="Int. J. Syst. Evol. Microbiol.">
        <title>Complete genome sequence of Corynebacterium casei LMG S-19264T (=DSM 44701T), isolated from a smear-ripened cheese.</title>
        <authorList>
            <consortium name="US DOE Joint Genome Institute (JGI-PGF)"/>
            <person name="Walter F."/>
            <person name="Albersmeier A."/>
            <person name="Kalinowski J."/>
            <person name="Ruckert C."/>
        </authorList>
    </citation>
    <scope>NUCLEOTIDE SEQUENCE</scope>
    <source>
        <strain evidence="2">CGMCC 1.15794</strain>
    </source>
</reference>
<keyword evidence="1" id="KW-0472">Membrane</keyword>
<sequence length="250" mass="24835">MNAAVRWELRKLLRSPVGVIATAAVVVGVAALSGGMLLAAESGDPQVIAKLGPGAVGGWPGLLSVAAQITAAGGLVAFGVVLSWLFAREFADGTITGLFGLPVGRAAIAAAKLVVYAAWTVAVSFALVPVLVATGVASGFGMPDAESWTGLARQVGLGILTAAIALPVAWVASVTRSLLGGVAATIGLVVIAQVGVLAGDDGWMPLAAPALWAMSSGSGATPVQLALSLAVGLAFAASTALVWHRLQLDR</sequence>
<reference evidence="2" key="2">
    <citation type="submission" date="2020-09" db="EMBL/GenBank/DDBJ databases">
        <authorList>
            <person name="Sun Q."/>
            <person name="Zhou Y."/>
        </authorList>
    </citation>
    <scope>NUCLEOTIDE SEQUENCE</scope>
    <source>
        <strain evidence="2">CGMCC 1.15794</strain>
    </source>
</reference>
<feature type="transmembrane region" description="Helical" evidence="1">
    <location>
        <begin position="59"/>
        <end position="86"/>
    </location>
</feature>
<dbReference type="EMBL" id="BMJY01000004">
    <property type="protein sequence ID" value="GGH41283.1"/>
    <property type="molecule type" value="Genomic_DNA"/>
</dbReference>
<evidence type="ECO:0008006" key="4">
    <source>
        <dbReference type="Google" id="ProtNLM"/>
    </source>
</evidence>
<feature type="transmembrane region" description="Helical" evidence="1">
    <location>
        <begin position="178"/>
        <end position="199"/>
    </location>
</feature>
<accession>A0A917MLZ1</accession>